<dbReference type="GO" id="GO:0045893">
    <property type="term" value="P:positive regulation of DNA-templated transcription"/>
    <property type="evidence" value="ECO:0007669"/>
    <property type="project" value="InterPro"/>
</dbReference>
<dbReference type="EMBL" id="MG051205">
    <property type="protein sequence ID" value="AXC43365.1"/>
    <property type="molecule type" value="Genomic_DNA"/>
</dbReference>
<protein>
    <submittedName>
        <fullName evidence="1">Bel protein</fullName>
    </submittedName>
</protein>
<reference evidence="1" key="1">
    <citation type="journal article" date="2018" name="Arch. Virol.">
        <title>Isolation and sequence analysis of a novel rhesus macaque foamy virus isolate with a serotype-1-like env.</title>
        <authorList>
            <person name="Ensser A."/>
            <person name="Grosskopf A.K."/>
            <person name="Maetz-Rensing K."/>
            <person name="Roos C."/>
            <person name="Hahn A.S."/>
        </authorList>
    </citation>
    <scope>NUCLEOTIDE SEQUENCE</scope>
    <source>
        <strain evidence="1">SFVmmu-DPZ9524</strain>
    </source>
</reference>
<evidence type="ECO:0000313" key="1">
    <source>
        <dbReference type="EMBL" id="AXC43365.1"/>
    </source>
</evidence>
<dbReference type="InterPro" id="IPR004956">
    <property type="entry name" value="Foamy_BEL"/>
</dbReference>
<proteinExistence type="predicted"/>
<name>A0A2Z5HU08_9RETR</name>
<dbReference type="Pfam" id="PF03274">
    <property type="entry name" value="Foamy_BEL"/>
    <property type="match status" value="1"/>
</dbReference>
<dbReference type="GO" id="GO:0016032">
    <property type="term" value="P:viral process"/>
    <property type="evidence" value="ECO:0007669"/>
    <property type="project" value="InterPro"/>
</dbReference>
<accession>A0A2Z5HU08</accession>
<sequence>MASWEDQEELRELLHHLPEDDPPTDLSHLLNLDEMDPKVLGGQNPGDEKLQQQVIKPPTVHPSTVTWHFGYKEKEDQQPEIKMRDWVPDPSKMSKSTCMRLILLASKELGSQNVALILAEDMKHSESIIQLGNGAPRKGFPLTSSPLLPVVTPWPLSQDHVAPTLYSLLVAYYKSFQNQKLTPPKWLWQCLEDPSGRKCMVTQFLVPPLGQVMISCYRNLTSIIICQAVDPWENNNEEDWRRDPMARPRIKCDHALCFKVVYEGTPWRTHDQKCWLIRLTEGHKHGMEELSPGDWKILHDSRPYPYGPVGEDPNLQYAVSVKMKVTGGPLAPIVLALKALSFHRVNICNMDNPGLGEGHPPLGYSHALKAYGPQYGSCEERVWQAATKCIGPREKDYWCEYDHRGFFPIIPNKLSPTWVRHAAPYSIQRLATPYDLQMFANELLPPGFSITTPGGTCYTSDRRLHYGNEGTLQEYQENCDRIKRGFEEISSSDSSDED</sequence>
<organism evidence="1">
    <name type="scientific">Simian foamy virus</name>
    <dbReference type="NCBI Taxonomy" id="11642"/>
    <lineage>
        <taxon>Viruses</taxon>
        <taxon>Riboviria</taxon>
        <taxon>Pararnavirae</taxon>
        <taxon>Artverviricota</taxon>
        <taxon>Revtraviricetes</taxon>
        <taxon>Ortervirales</taxon>
        <taxon>Retroviridae</taxon>
        <taxon>Spumaretrovirinae</taxon>
        <taxon>Simiispumavirus</taxon>
        <taxon>Simiispumavirus pantrosch</taxon>
    </lineage>
</organism>